<dbReference type="Gene3D" id="3.80.10.10">
    <property type="entry name" value="Ribonuclease Inhibitor"/>
    <property type="match status" value="1"/>
</dbReference>
<proteinExistence type="predicted"/>
<accession>A0AAD7BTF5</accession>
<comment type="caution">
    <text evidence="1">The sequence shown here is derived from an EMBL/GenBank/DDBJ whole genome shotgun (WGS) entry which is preliminary data.</text>
</comment>
<dbReference type="SUPFAM" id="SSF52047">
    <property type="entry name" value="RNI-like"/>
    <property type="match status" value="1"/>
</dbReference>
<dbReference type="EMBL" id="JARKIF010000009">
    <property type="protein sequence ID" value="KAJ7630247.1"/>
    <property type="molecule type" value="Genomic_DNA"/>
</dbReference>
<gene>
    <name evidence="1" type="ORF">FB45DRAFT_1003432</name>
</gene>
<dbReference type="AlphaFoldDB" id="A0AAD7BTF5"/>
<reference evidence="1" key="1">
    <citation type="submission" date="2023-03" db="EMBL/GenBank/DDBJ databases">
        <title>Massive genome expansion in bonnet fungi (Mycena s.s.) driven by repeated elements and novel gene families across ecological guilds.</title>
        <authorList>
            <consortium name="Lawrence Berkeley National Laboratory"/>
            <person name="Harder C.B."/>
            <person name="Miyauchi S."/>
            <person name="Viragh M."/>
            <person name="Kuo A."/>
            <person name="Thoen E."/>
            <person name="Andreopoulos B."/>
            <person name="Lu D."/>
            <person name="Skrede I."/>
            <person name="Drula E."/>
            <person name="Henrissat B."/>
            <person name="Morin E."/>
            <person name="Kohler A."/>
            <person name="Barry K."/>
            <person name="LaButti K."/>
            <person name="Morin E."/>
            <person name="Salamov A."/>
            <person name="Lipzen A."/>
            <person name="Mereny Z."/>
            <person name="Hegedus B."/>
            <person name="Baldrian P."/>
            <person name="Stursova M."/>
            <person name="Weitz H."/>
            <person name="Taylor A."/>
            <person name="Grigoriev I.V."/>
            <person name="Nagy L.G."/>
            <person name="Martin F."/>
            <person name="Kauserud H."/>
        </authorList>
    </citation>
    <scope>NUCLEOTIDE SEQUENCE</scope>
    <source>
        <strain evidence="1">9284</strain>
    </source>
</reference>
<evidence type="ECO:0000313" key="2">
    <source>
        <dbReference type="Proteomes" id="UP001221142"/>
    </source>
</evidence>
<sequence length="496" mass="55686">MENITSALLLMGNSSTSDIEHHSKSLILAAEANLARIESQIQDLLRLRDRERGIIAALKQIAAPIRKLPAELLVEIFRVVAARAGKRSIPNQTSWALKPVLVLSQVCAHWRQLWNYQVNLNLKKAPSDTYLATTKTFFERSAPLLVPMLWRGQTQEASPLVQVMLDLAPRWDSLVFEASDVSQLHKLSTDALKSLISLDLKHRDEIPAHEPLKVFLGAHSLRTVRLLVPSMDEIRMPWSQLVDLTLCVWQDEPAEKILDILVQCTNLVAAQLSGFVSWSEPPDLGSTPVVQLTQLVTLKLSCDVEYNEGFISPFFARLALPALVNLDICTGLETHWSSAELTSFLRRSPNIENLVISDSHVHMTSHNVLSLFADSPNLVTLKLQCFGYDEAFESALECLTFSATSPAHSAPRLQKLVISDNTRNLDEERLTDMISSRWWTEAQLAAFPVSPPVARWVKLKICTDFEGLPEEKREYSDVFMEEIKQLKAQGLDVKIS</sequence>
<dbReference type="Proteomes" id="UP001221142">
    <property type="component" value="Unassembled WGS sequence"/>
</dbReference>
<evidence type="ECO:0008006" key="3">
    <source>
        <dbReference type="Google" id="ProtNLM"/>
    </source>
</evidence>
<evidence type="ECO:0000313" key="1">
    <source>
        <dbReference type="EMBL" id="KAJ7630247.1"/>
    </source>
</evidence>
<dbReference type="InterPro" id="IPR032675">
    <property type="entry name" value="LRR_dom_sf"/>
</dbReference>
<keyword evidence="2" id="KW-1185">Reference proteome</keyword>
<protein>
    <recommendedName>
        <fullName evidence="3">F-box domain-containing protein</fullName>
    </recommendedName>
</protein>
<name>A0AAD7BTF5_9AGAR</name>
<organism evidence="1 2">
    <name type="scientific">Roridomyces roridus</name>
    <dbReference type="NCBI Taxonomy" id="1738132"/>
    <lineage>
        <taxon>Eukaryota</taxon>
        <taxon>Fungi</taxon>
        <taxon>Dikarya</taxon>
        <taxon>Basidiomycota</taxon>
        <taxon>Agaricomycotina</taxon>
        <taxon>Agaricomycetes</taxon>
        <taxon>Agaricomycetidae</taxon>
        <taxon>Agaricales</taxon>
        <taxon>Marasmiineae</taxon>
        <taxon>Mycenaceae</taxon>
        <taxon>Roridomyces</taxon>
    </lineage>
</organism>